<dbReference type="Gene3D" id="1.20.120.450">
    <property type="entry name" value="dinb family like domain"/>
    <property type="match status" value="1"/>
</dbReference>
<evidence type="ECO:0000259" key="1">
    <source>
        <dbReference type="Pfam" id="PF12867"/>
    </source>
</evidence>
<dbReference type="Pfam" id="PF12867">
    <property type="entry name" value="DinB_2"/>
    <property type="match status" value="1"/>
</dbReference>
<dbReference type="EMBL" id="CAJRAY010000026">
    <property type="protein sequence ID" value="CAG5082860.1"/>
    <property type="molecule type" value="Genomic_DNA"/>
</dbReference>
<dbReference type="RefSeq" id="WP_213483924.1">
    <property type="nucleotide sequence ID" value="NZ_CAJRAY010000026.1"/>
</dbReference>
<protein>
    <recommendedName>
        <fullName evidence="1">DinB-like domain-containing protein</fullName>
    </recommendedName>
</protein>
<comment type="caution">
    <text evidence="2">The sequence shown here is derived from an EMBL/GenBank/DDBJ whole genome shotgun (WGS) entry which is preliminary data.</text>
</comment>
<evidence type="ECO:0000313" key="3">
    <source>
        <dbReference type="Proteomes" id="UP000681526"/>
    </source>
</evidence>
<sequence>MNFNLQEALELLERTPRTLESMLTGLSDSWLGCREGEGTWSASEVVDHLIEAEKRNWIPRMEWLLAHGEEQPFPPFDRFAHLRQPSGRSLEQRLAEFRELRDGHVARLRAFIDPERHLGLKGMHPEFGSVTLGQLLSAWVVHDLTHLSQIIRVMAKRYRDDVGPWVAYLKILKQ</sequence>
<organism evidence="2 3">
    <name type="scientific">Thermobacillus xylanilyticus</name>
    <dbReference type="NCBI Taxonomy" id="76633"/>
    <lineage>
        <taxon>Bacteria</taxon>
        <taxon>Bacillati</taxon>
        <taxon>Bacillota</taxon>
        <taxon>Bacilli</taxon>
        <taxon>Bacillales</taxon>
        <taxon>Paenibacillaceae</taxon>
        <taxon>Thermobacillus</taxon>
    </lineage>
</organism>
<dbReference type="SUPFAM" id="SSF109854">
    <property type="entry name" value="DinB/YfiT-like putative metalloenzymes"/>
    <property type="match status" value="1"/>
</dbReference>
<accession>A0ABM8V2D7</accession>
<keyword evidence="3" id="KW-1185">Reference proteome</keyword>
<evidence type="ECO:0000313" key="2">
    <source>
        <dbReference type="EMBL" id="CAG5082860.1"/>
    </source>
</evidence>
<proteinExistence type="predicted"/>
<dbReference type="InterPro" id="IPR034660">
    <property type="entry name" value="DinB/YfiT-like"/>
</dbReference>
<dbReference type="InterPro" id="IPR024775">
    <property type="entry name" value="DinB-like"/>
</dbReference>
<name>A0ABM8V2D7_THEXY</name>
<gene>
    <name evidence="2" type="primary">txxe1493</name>
    <name evidence="2" type="ORF">TXXE_06465</name>
</gene>
<reference evidence="2 3" key="1">
    <citation type="submission" date="2021-04" db="EMBL/GenBank/DDBJ databases">
        <authorList>
            <person name="Rakotoarivonina H."/>
        </authorList>
    </citation>
    <scope>NUCLEOTIDE SEQUENCE [LARGE SCALE GENOMIC DNA]</scope>
    <source>
        <strain evidence="2 3">XE</strain>
    </source>
</reference>
<dbReference type="Proteomes" id="UP000681526">
    <property type="component" value="Unassembled WGS sequence"/>
</dbReference>
<feature type="domain" description="DinB-like" evidence="1">
    <location>
        <begin position="12"/>
        <end position="150"/>
    </location>
</feature>